<feature type="compositionally biased region" description="Basic and acidic residues" evidence="1">
    <location>
        <begin position="224"/>
        <end position="241"/>
    </location>
</feature>
<name>A0A016TMD5_9BILA</name>
<protein>
    <submittedName>
        <fullName evidence="2">Uncharacterized protein</fullName>
    </submittedName>
</protein>
<dbReference type="Proteomes" id="UP000024635">
    <property type="component" value="Unassembled WGS sequence"/>
</dbReference>
<proteinExistence type="predicted"/>
<accession>A0A016TMD5</accession>
<evidence type="ECO:0000313" key="2">
    <source>
        <dbReference type="EMBL" id="EYC03688.1"/>
    </source>
</evidence>
<feature type="compositionally biased region" description="Pro residues" evidence="1">
    <location>
        <begin position="246"/>
        <end position="256"/>
    </location>
</feature>
<dbReference type="STRING" id="53326.A0A016TMD5"/>
<feature type="region of interest" description="Disordered" evidence="1">
    <location>
        <begin position="224"/>
        <end position="256"/>
    </location>
</feature>
<comment type="caution">
    <text evidence="2">The sequence shown here is derived from an EMBL/GenBank/DDBJ whole genome shotgun (WGS) entry which is preliminary data.</text>
</comment>
<dbReference type="OrthoDB" id="418748at2759"/>
<sequence length="256" mass="29736">MTSNGSRKKATASTDIYAHLRGHSSEIDKQTWLCTDEVKQTVREKKRLYHVCLRSKTAENWSKYREGRRTAKKAVATTKAAHYEVINKELDTRDCERLVYRFAKSRRWQAEDVEKFHGINDEHGQLLMDYGKVWERWHDYSKKLSTEKFNHLPIAQLPPTQGPVPPITVEETEAALKQLKSGEATGPDVVAVELWKSKSWSPAAWLTESFKRVIVEKSVPLDWQRNDDSDMERQRQPRRLIEIPSDSPPVPQYEGF</sequence>
<keyword evidence="3" id="KW-1185">Reference proteome</keyword>
<reference evidence="3" key="1">
    <citation type="journal article" date="2015" name="Nat. Genet.">
        <title>The genome and transcriptome of the zoonotic hookworm Ancylostoma ceylanicum identify infection-specific gene families.</title>
        <authorList>
            <person name="Schwarz E.M."/>
            <person name="Hu Y."/>
            <person name="Antoshechkin I."/>
            <person name="Miller M.M."/>
            <person name="Sternberg P.W."/>
            <person name="Aroian R.V."/>
        </authorList>
    </citation>
    <scope>NUCLEOTIDE SEQUENCE</scope>
    <source>
        <strain evidence="3">HY135</strain>
    </source>
</reference>
<dbReference type="EMBL" id="JARK01001428">
    <property type="protein sequence ID" value="EYC03688.1"/>
    <property type="molecule type" value="Genomic_DNA"/>
</dbReference>
<organism evidence="2 3">
    <name type="scientific">Ancylostoma ceylanicum</name>
    <dbReference type="NCBI Taxonomy" id="53326"/>
    <lineage>
        <taxon>Eukaryota</taxon>
        <taxon>Metazoa</taxon>
        <taxon>Ecdysozoa</taxon>
        <taxon>Nematoda</taxon>
        <taxon>Chromadorea</taxon>
        <taxon>Rhabditida</taxon>
        <taxon>Rhabditina</taxon>
        <taxon>Rhabditomorpha</taxon>
        <taxon>Strongyloidea</taxon>
        <taxon>Ancylostomatidae</taxon>
        <taxon>Ancylostomatinae</taxon>
        <taxon>Ancylostoma</taxon>
    </lineage>
</organism>
<dbReference type="AlphaFoldDB" id="A0A016TMD5"/>
<evidence type="ECO:0000256" key="1">
    <source>
        <dbReference type="SAM" id="MobiDB-lite"/>
    </source>
</evidence>
<evidence type="ECO:0000313" key="3">
    <source>
        <dbReference type="Proteomes" id="UP000024635"/>
    </source>
</evidence>
<gene>
    <name evidence="2" type="primary">Acey_s0092.g2565</name>
    <name evidence="2" type="ORF">Y032_0092g2565</name>
</gene>